<evidence type="ECO:0000313" key="4">
    <source>
        <dbReference type="Proteomes" id="UP000249852"/>
    </source>
</evidence>
<dbReference type="EMBL" id="QLTQ01000003">
    <property type="protein sequence ID" value="RAS47532.1"/>
    <property type="molecule type" value="Genomic_DNA"/>
</dbReference>
<dbReference type="Proteomes" id="UP000249852">
    <property type="component" value="Unassembled WGS sequence"/>
</dbReference>
<evidence type="ECO:0000256" key="1">
    <source>
        <dbReference type="SAM" id="MobiDB-lite"/>
    </source>
</evidence>
<keyword evidence="4" id="KW-1185">Reference proteome</keyword>
<evidence type="ECO:0008006" key="5">
    <source>
        <dbReference type="Google" id="ProtNLM"/>
    </source>
</evidence>
<feature type="transmembrane region" description="Helical" evidence="2">
    <location>
        <begin position="30"/>
        <end position="51"/>
    </location>
</feature>
<keyword evidence="2" id="KW-0472">Membrane</keyword>
<reference evidence="3 4" key="1">
    <citation type="submission" date="2018-06" db="EMBL/GenBank/DDBJ databases">
        <title>Genomic Encyclopedia of Archaeal and Bacterial Type Strains, Phase II (KMG-II): from individual species to whole genera.</title>
        <authorList>
            <person name="Goeker M."/>
        </authorList>
    </citation>
    <scope>NUCLEOTIDE SEQUENCE [LARGE SCALE GENOMIC DNA]</scope>
    <source>
        <strain evidence="3 4">DSM 18710</strain>
    </source>
</reference>
<gene>
    <name evidence="3" type="ORF">BC673_103125</name>
</gene>
<proteinExistence type="predicted"/>
<feature type="region of interest" description="Disordered" evidence="1">
    <location>
        <begin position="116"/>
        <end position="140"/>
    </location>
</feature>
<organism evidence="3 4">
    <name type="scientific">Prevotella pallens</name>
    <dbReference type="NCBI Taxonomy" id="60133"/>
    <lineage>
        <taxon>Bacteria</taxon>
        <taxon>Pseudomonadati</taxon>
        <taxon>Bacteroidota</taxon>
        <taxon>Bacteroidia</taxon>
        <taxon>Bacteroidales</taxon>
        <taxon>Prevotellaceae</taxon>
        <taxon>Prevotella</taxon>
    </lineage>
</organism>
<feature type="transmembrane region" description="Helical" evidence="2">
    <location>
        <begin position="63"/>
        <end position="85"/>
    </location>
</feature>
<keyword evidence="2" id="KW-0812">Transmembrane</keyword>
<evidence type="ECO:0000256" key="2">
    <source>
        <dbReference type="SAM" id="Phobius"/>
    </source>
</evidence>
<evidence type="ECO:0000313" key="3">
    <source>
        <dbReference type="EMBL" id="RAS47532.1"/>
    </source>
</evidence>
<comment type="caution">
    <text evidence="3">The sequence shown here is derived from an EMBL/GenBank/DDBJ whole genome shotgun (WGS) entry which is preliminary data.</text>
</comment>
<keyword evidence="2" id="KW-1133">Transmembrane helix</keyword>
<protein>
    <recommendedName>
        <fullName evidence="5">Transposase</fullName>
    </recommendedName>
</protein>
<name>A0ABX9DTI7_9BACT</name>
<sequence>MGKIALTLHKIIQEHSISQRNMESSIKDKYIILGFVGFAIVLISSIATLVIADSFNQDNFVRWIVFVCCNLLGWLLYLSFQTLIFDTYEIYKIKFGKKETIAEAIEVQEELSQNTLEEATSVPGPTSVPEPVPESSPTKEETLIQTQPIELTIAPDLHEKNRANYASREQREKEERIRMVMEYCHYYLPRIADQETVNHICTEVDKWMNLNTYTPKPIQRPFTKDINNIPLRHFVWNISERFLYKRYYNGDNRAKFIKALFPKSFADTDLSTIKNFKVEPLKTEIPIDEPENGKLDFHYPEDYVRN</sequence>
<accession>A0ABX9DTI7</accession>